<dbReference type="PANTHER" id="PTHR24177:SF187">
    <property type="entry name" value="ANKYRIN REPEAT PROTEIN"/>
    <property type="match status" value="1"/>
</dbReference>
<evidence type="ECO:0000256" key="2">
    <source>
        <dbReference type="SAM" id="MobiDB-lite"/>
    </source>
</evidence>
<evidence type="ECO:0000259" key="5">
    <source>
        <dbReference type="Pfam" id="PF13962"/>
    </source>
</evidence>
<reference evidence="6 7" key="1">
    <citation type="submission" date="2024-01" db="EMBL/GenBank/DDBJ databases">
        <title>The genomes of 5 underutilized Papilionoideae crops provide insights into root nodulation and disease resistance.</title>
        <authorList>
            <person name="Yuan L."/>
        </authorList>
    </citation>
    <scope>NUCLEOTIDE SEQUENCE [LARGE SCALE GENOMIC DNA]</scope>
    <source>
        <strain evidence="6">LY-2023</strain>
        <tissue evidence="6">Leaf</tissue>
    </source>
</reference>
<feature type="compositionally biased region" description="Basic and acidic residues" evidence="2">
    <location>
        <begin position="73"/>
        <end position="106"/>
    </location>
</feature>
<evidence type="ECO:0000313" key="6">
    <source>
        <dbReference type="EMBL" id="KAK7316748.1"/>
    </source>
</evidence>
<keyword evidence="3" id="KW-0472">Membrane</keyword>
<proteinExistence type="predicted"/>
<evidence type="ECO:0000256" key="3">
    <source>
        <dbReference type="SAM" id="Phobius"/>
    </source>
</evidence>
<dbReference type="InterPro" id="IPR002110">
    <property type="entry name" value="Ankyrin_rpt"/>
</dbReference>
<feature type="transmembrane region" description="Helical" evidence="3">
    <location>
        <begin position="326"/>
        <end position="348"/>
    </location>
</feature>
<keyword evidence="7" id="KW-1185">Reference proteome</keyword>
<dbReference type="Proteomes" id="UP001359559">
    <property type="component" value="Unassembled WGS sequence"/>
</dbReference>
<feature type="transmembrane region" description="Helical" evidence="3">
    <location>
        <begin position="369"/>
        <end position="390"/>
    </location>
</feature>
<feature type="region of interest" description="Disordered" evidence="2">
    <location>
        <begin position="71"/>
        <end position="106"/>
    </location>
</feature>
<comment type="subcellular location">
    <subcellularLocation>
        <location evidence="1">Cell membrane</location>
        <topology evidence="1">Peripheral membrane protein</topology>
        <orientation evidence="1">Cytoplasmic side</orientation>
    </subcellularLocation>
</comment>
<evidence type="ECO:0000313" key="7">
    <source>
        <dbReference type="Proteomes" id="UP001359559"/>
    </source>
</evidence>
<gene>
    <name evidence="6" type="ORF">RJT34_00433</name>
</gene>
<feature type="chain" id="PRO_5042920535" description="PGG domain-containing protein" evidence="4">
    <location>
        <begin position="24"/>
        <end position="442"/>
    </location>
</feature>
<dbReference type="AlphaFoldDB" id="A0AAN9KI88"/>
<organism evidence="6 7">
    <name type="scientific">Clitoria ternatea</name>
    <name type="common">Butterfly pea</name>
    <dbReference type="NCBI Taxonomy" id="43366"/>
    <lineage>
        <taxon>Eukaryota</taxon>
        <taxon>Viridiplantae</taxon>
        <taxon>Streptophyta</taxon>
        <taxon>Embryophyta</taxon>
        <taxon>Tracheophyta</taxon>
        <taxon>Spermatophyta</taxon>
        <taxon>Magnoliopsida</taxon>
        <taxon>eudicotyledons</taxon>
        <taxon>Gunneridae</taxon>
        <taxon>Pentapetalae</taxon>
        <taxon>rosids</taxon>
        <taxon>fabids</taxon>
        <taxon>Fabales</taxon>
        <taxon>Fabaceae</taxon>
        <taxon>Papilionoideae</taxon>
        <taxon>50 kb inversion clade</taxon>
        <taxon>NPAAA clade</taxon>
        <taxon>indigoferoid/millettioid clade</taxon>
        <taxon>Phaseoleae</taxon>
        <taxon>Clitoria</taxon>
    </lineage>
</organism>
<evidence type="ECO:0000256" key="4">
    <source>
        <dbReference type="SAM" id="SignalP"/>
    </source>
</evidence>
<dbReference type="EMBL" id="JAYKXN010000001">
    <property type="protein sequence ID" value="KAK7316748.1"/>
    <property type="molecule type" value="Genomic_DNA"/>
</dbReference>
<accession>A0AAN9KI88</accession>
<dbReference type="InterPro" id="IPR026961">
    <property type="entry name" value="PGG_dom"/>
</dbReference>
<dbReference type="SUPFAM" id="SSF48403">
    <property type="entry name" value="Ankyrin repeat"/>
    <property type="match status" value="1"/>
</dbReference>
<feature type="signal peptide" evidence="4">
    <location>
        <begin position="1"/>
        <end position="23"/>
    </location>
</feature>
<feature type="transmembrane region" description="Helical" evidence="3">
    <location>
        <begin position="402"/>
        <end position="422"/>
    </location>
</feature>
<name>A0AAN9KI88_CLITE</name>
<dbReference type="PANTHER" id="PTHR24177">
    <property type="entry name" value="CASKIN"/>
    <property type="match status" value="1"/>
</dbReference>
<dbReference type="InterPro" id="IPR036770">
    <property type="entry name" value="Ankyrin_rpt-contain_sf"/>
</dbReference>
<keyword evidence="3" id="KW-0812">Transmembrane</keyword>
<dbReference type="Pfam" id="PF12796">
    <property type="entry name" value="Ank_2"/>
    <property type="match status" value="1"/>
</dbReference>
<comment type="caution">
    <text evidence="6">The sequence shown here is derived from an EMBL/GenBank/DDBJ whole genome shotgun (WGS) entry which is preliminary data.</text>
</comment>
<evidence type="ECO:0000256" key="1">
    <source>
        <dbReference type="ARBA" id="ARBA00004413"/>
    </source>
</evidence>
<dbReference type="GO" id="GO:0005886">
    <property type="term" value="C:plasma membrane"/>
    <property type="evidence" value="ECO:0007669"/>
    <property type="project" value="UniProtKB-SubCell"/>
</dbReference>
<keyword evidence="3" id="KW-1133">Transmembrane helix</keyword>
<dbReference type="Pfam" id="PF13962">
    <property type="entry name" value="PGG"/>
    <property type="match status" value="1"/>
</dbReference>
<feature type="domain" description="PGG" evidence="5">
    <location>
        <begin position="277"/>
        <end position="388"/>
    </location>
</feature>
<protein>
    <recommendedName>
        <fullName evidence="5">PGG domain-containing protein</fullName>
    </recommendedName>
</protein>
<dbReference type="Gene3D" id="1.25.40.20">
    <property type="entry name" value="Ankyrin repeat-containing domain"/>
    <property type="match status" value="1"/>
</dbReference>
<keyword evidence="4" id="KW-0732">Signal</keyword>
<sequence length="442" mass="50095">MKMKLLLAFLSILLRLLPRLVDFNAIKKIKEKHVWVNQLLNILLIKPCDLDQPRPHHVVTFITPHEFQTMHGEISRHRELKRTESSEAKSKEKEASSQENNKMEPVEAKINSITQKEKNGSELCEQVKVDKMETSFLVAAKNGTLKILKKLHSTIHSCIHDTTSDGENVLLVAVKNRQPLVVEFLKNDLAEHQFDNLICGVDNQGNTALHLAAGAVNSKGKTWQIAGAAMQMTWDIKWYQYIKEMVPEHFVFRRNKCDRSAAEIFKETHKELLDESKEWMKDTSEACSIVAVLIAGACFMTASPVPVGTAEKSKLIFAGELAFDTFAMASLVGLCFSITALIMFLAILTSRKQAEDFRKRLPMKLLLGLSSLFVSIASMLVSFCSAHFYMLKDNYQHVLFPLYIATCLPVIFYAVVQFPLYFDLIRVMFKKVPQPSDKGDQL</sequence>